<gene>
    <name evidence="1" type="ORF">Cfor_09318</name>
</gene>
<protein>
    <submittedName>
        <fullName evidence="1">Uncharacterized protein</fullName>
    </submittedName>
</protein>
<evidence type="ECO:0000313" key="1">
    <source>
        <dbReference type="EMBL" id="GFG34973.1"/>
    </source>
</evidence>
<evidence type="ECO:0000313" key="2">
    <source>
        <dbReference type="Proteomes" id="UP000502823"/>
    </source>
</evidence>
<dbReference type="EMBL" id="BLKM01000515">
    <property type="protein sequence ID" value="GFG34973.1"/>
    <property type="molecule type" value="Genomic_DNA"/>
</dbReference>
<feature type="non-terminal residue" evidence="1">
    <location>
        <position position="1"/>
    </location>
</feature>
<dbReference type="Proteomes" id="UP000502823">
    <property type="component" value="Unassembled WGS sequence"/>
</dbReference>
<sequence length="55" mass="6225">VVTLYAYFGLILQKFYPDILSCGEPQEIELATSLQALETKLQVVVLELQRQKGNL</sequence>
<keyword evidence="2" id="KW-1185">Reference proteome</keyword>
<dbReference type="InParanoid" id="A0A6L2PQX7"/>
<proteinExistence type="predicted"/>
<comment type="caution">
    <text evidence="1">The sequence shown here is derived from an EMBL/GenBank/DDBJ whole genome shotgun (WGS) entry which is preliminary data.</text>
</comment>
<dbReference type="AlphaFoldDB" id="A0A6L2PQX7"/>
<name>A0A6L2PQX7_COPFO</name>
<organism evidence="1 2">
    <name type="scientific">Coptotermes formosanus</name>
    <name type="common">Formosan subterranean termite</name>
    <dbReference type="NCBI Taxonomy" id="36987"/>
    <lineage>
        <taxon>Eukaryota</taxon>
        <taxon>Metazoa</taxon>
        <taxon>Ecdysozoa</taxon>
        <taxon>Arthropoda</taxon>
        <taxon>Hexapoda</taxon>
        <taxon>Insecta</taxon>
        <taxon>Pterygota</taxon>
        <taxon>Neoptera</taxon>
        <taxon>Polyneoptera</taxon>
        <taxon>Dictyoptera</taxon>
        <taxon>Blattodea</taxon>
        <taxon>Blattoidea</taxon>
        <taxon>Termitoidae</taxon>
        <taxon>Rhinotermitidae</taxon>
        <taxon>Coptotermes</taxon>
    </lineage>
</organism>
<reference evidence="2" key="1">
    <citation type="submission" date="2020-01" db="EMBL/GenBank/DDBJ databases">
        <title>Draft genome sequence of the Termite Coptotermes fromosanus.</title>
        <authorList>
            <person name="Itakura S."/>
            <person name="Yosikawa Y."/>
            <person name="Umezawa K."/>
        </authorList>
    </citation>
    <scope>NUCLEOTIDE SEQUENCE [LARGE SCALE GENOMIC DNA]</scope>
</reference>
<accession>A0A6L2PQX7</accession>